<dbReference type="Proteomes" id="UP000824082">
    <property type="component" value="Unassembled WGS sequence"/>
</dbReference>
<evidence type="ECO:0000313" key="2">
    <source>
        <dbReference type="EMBL" id="HIU41937.1"/>
    </source>
</evidence>
<sequence>MAVDNKDFEELNRRKNEWVELRQKHQQLVNAANQEERNQVIPNTPQEGPHTQPATTGERVSNFFYHYKVPVILVTIGVLFVALCLYLFLSPERYDMEIVLYTNTTYTSEEITEVTQELETVSQGMKEDGGNLNINFNEINSDAGQTDINAGYQTRLNMTFYLDSSFLYLCSQETYDSLCGISDITLADLSSLGTSENLEQNRYRINENPLFASISGDGDLYLVACDASMVDQGNLEAYQQSMDLLQRIIAAEGA</sequence>
<keyword evidence="1" id="KW-1133">Transmembrane helix</keyword>
<gene>
    <name evidence="2" type="ORF">IAD19_05230</name>
</gene>
<accession>A0A9D1LKH3</accession>
<name>A0A9D1LKH3_9FIRM</name>
<dbReference type="AlphaFoldDB" id="A0A9D1LKH3"/>
<organism evidence="2 3">
    <name type="scientific">Candidatus Egerieicola faecale</name>
    <dbReference type="NCBI Taxonomy" id="2840774"/>
    <lineage>
        <taxon>Bacteria</taxon>
        <taxon>Bacillati</taxon>
        <taxon>Bacillota</taxon>
        <taxon>Clostridia</taxon>
        <taxon>Eubacteriales</taxon>
        <taxon>Oscillospiraceae</taxon>
        <taxon>Oscillospiraceae incertae sedis</taxon>
        <taxon>Candidatus Egerieicola</taxon>
    </lineage>
</organism>
<protein>
    <submittedName>
        <fullName evidence="2">Uncharacterized protein</fullName>
    </submittedName>
</protein>
<feature type="transmembrane region" description="Helical" evidence="1">
    <location>
        <begin position="69"/>
        <end position="89"/>
    </location>
</feature>
<dbReference type="EMBL" id="DVMX01000101">
    <property type="protein sequence ID" value="HIU41937.1"/>
    <property type="molecule type" value="Genomic_DNA"/>
</dbReference>
<reference evidence="2" key="1">
    <citation type="submission" date="2020-10" db="EMBL/GenBank/DDBJ databases">
        <authorList>
            <person name="Gilroy R."/>
        </authorList>
    </citation>
    <scope>NUCLEOTIDE SEQUENCE</scope>
    <source>
        <strain evidence="2">4509</strain>
    </source>
</reference>
<evidence type="ECO:0000313" key="3">
    <source>
        <dbReference type="Proteomes" id="UP000824082"/>
    </source>
</evidence>
<keyword evidence="1" id="KW-0812">Transmembrane</keyword>
<reference evidence="2" key="2">
    <citation type="journal article" date="2021" name="PeerJ">
        <title>Extensive microbial diversity within the chicken gut microbiome revealed by metagenomics and culture.</title>
        <authorList>
            <person name="Gilroy R."/>
            <person name="Ravi A."/>
            <person name="Getino M."/>
            <person name="Pursley I."/>
            <person name="Horton D.L."/>
            <person name="Alikhan N.F."/>
            <person name="Baker D."/>
            <person name="Gharbi K."/>
            <person name="Hall N."/>
            <person name="Watson M."/>
            <person name="Adriaenssens E.M."/>
            <person name="Foster-Nyarko E."/>
            <person name="Jarju S."/>
            <person name="Secka A."/>
            <person name="Antonio M."/>
            <person name="Oren A."/>
            <person name="Chaudhuri R.R."/>
            <person name="La Ragione R."/>
            <person name="Hildebrand F."/>
            <person name="Pallen M.J."/>
        </authorList>
    </citation>
    <scope>NUCLEOTIDE SEQUENCE</scope>
    <source>
        <strain evidence="2">4509</strain>
    </source>
</reference>
<proteinExistence type="predicted"/>
<comment type="caution">
    <text evidence="2">The sequence shown here is derived from an EMBL/GenBank/DDBJ whole genome shotgun (WGS) entry which is preliminary data.</text>
</comment>
<keyword evidence="1" id="KW-0472">Membrane</keyword>
<evidence type="ECO:0000256" key="1">
    <source>
        <dbReference type="SAM" id="Phobius"/>
    </source>
</evidence>